<dbReference type="Proteomes" id="UP000298663">
    <property type="component" value="Unassembled WGS sequence"/>
</dbReference>
<evidence type="ECO:0008006" key="3">
    <source>
        <dbReference type="Google" id="ProtNLM"/>
    </source>
</evidence>
<name>A0A4U5NHI0_STECR</name>
<dbReference type="PANTHER" id="PTHR11909">
    <property type="entry name" value="CASEIN KINASE-RELATED"/>
    <property type="match status" value="1"/>
</dbReference>
<dbReference type="SUPFAM" id="SSF56112">
    <property type="entry name" value="Protein kinase-like (PK-like)"/>
    <property type="match status" value="1"/>
</dbReference>
<reference evidence="1 2" key="1">
    <citation type="journal article" date="2015" name="Genome Biol.">
        <title>Comparative genomics of Steinernema reveals deeply conserved gene regulatory networks.</title>
        <authorList>
            <person name="Dillman A.R."/>
            <person name="Macchietto M."/>
            <person name="Porter C.F."/>
            <person name="Rogers A."/>
            <person name="Williams B."/>
            <person name="Antoshechkin I."/>
            <person name="Lee M.M."/>
            <person name="Goodwin Z."/>
            <person name="Lu X."/>
            <person name="Lewis E.E."/>
            <person name="Goodrich-Blair H."/>
            <person name="Stock S.P."/>
            <person name="Adams B.J."/>
            <person name="Sternberg P.W."/>
            <person name="Mortazavi A."/>
        </authorList>
    </citation>
    <scope>NUCLEOTIDE SEQUENCE [LARGE SCALE GENOMIC DNA]</scope>
    <source>
        <strain evidence="1 2">ALL</strain>
    </source>
</reference>
<dbReference type="OrthoDB" id="5817908at2759"/>
<gene>
    <name evidence="1" type="ORF">L596_015874</name>
</gene>
<keyword evidence="2" id="KW-1185">Reference proteome</keyword>
<dbReference type="EMBL" id="AZBU02000004">
    <property type="protein sequence ID" value="TKR82101.1"/>
    <property type="molecule type" value="Genomic_DNA"/>
</dbReference>
<proteinExistence type="predicted"/>
<evidence type="ECO:0000313" key="2">
    <source>
        <dbReference type="Proteomes" id="UP000298663"/>
    </source>
</evidence>
<organism evidence="1 2">
    <name type="scientific">Steinernema carpocapsae</name>
    <name type="common">Entomopathogenic nematode</name>
    <dbReference type="NCBI Taxonomy" id="34508"/>
    <lineage>
        <taxon>Eukaryota</taxon>
        <taxon>Metazoa</taxon>
        <taxon>Ecdysozoa</taxon>
        <taxon>Nematoda</taxon>
        <taxon>Chromadorea</taxon>
        <taxon>Rhabditida</taxon>
        <taxon>Tylenchina</taxon>
        <taxon>Panagrolaimomorpha</taxon>
        <taxon>Strongyloidoidea</taxon>
        <taxon>Steinernematidae</taxon>
        <taxon>Steinernema</taxon>
    </lineage>
</organism>
<dbReference type="STRING" id="34508.A0A4U5NHI0"/>
<dbReference type="InterPro" id="IPR011009">
    <property type="entry name" value="Kinase-like_dom_sf"/>
</dbReference>
<sequence length="330" mass="37705">MGDFMGEIEEISFNVCGIIDNKFVIIAPVDDSIERDYMIYHVYDARNPDTLYYAYPRNNESQNRSMNSISATVRVLEKVKGRSKHFPKIIKFGKLPNLIFGMEQEQQLERDPEWVGRPVVIVQHDTVNLASLMCLSPTGSVPLILAMHVGMGMVRALAALHRAGFLLRLVSPHSFSCQNVVTLENLISSLIITDLSIAIPWPSKPRPYVPFVGTLRYSSVRVHSGREQCPADDIISVIYVVAEMVSGRLPWRSVFDEKRVKQAKVAFFTSLEFKKLPQELRFLYKMMHTTEPHSQLNYPEILGFFQKAIERKDPESRFQLPHWLFTSAGD</sequence>
<dbReference type="InterPro" id="IPR050235">
    <property type="entry name" value="CK1_Ser-Thr_kinase"/>
</dbReference>
<evidence type="ECO:0000313" key="1">
    <source>
        <dbReference type="EMBL" id="TKR82101.1"/>
    </source>
</evidence>
<protein>
    <recommendedName>
        <fullName evidence="3">Protein kinase domain-containing protein</fullName>
    </recommendedName>
</protein>
<dbReference type="AlphaFoldDB" id="A0A4U5NHI0"/>
<accession>A0A4U5NHI0</accession>
<reference evidence="1 2" key="2">
    <citation type="journal article" date="2019" name="G3 (Bethesda)">
        <title>Hybrid Assembly of the Genome of the Entomopathogenic Nematode Steinernema carpocapsae Identifies the X-Chromosome.</title>
        <authorList>
            <person name="Serra L."/>
            <person name="Macchietto M."/>
            <person name="Macias-Munoz A."/>
            <person name="McGill C.J."/>
            <person name="Rodriguez I.M."/>
            <person name="Rodriguez B."/>
            <person name="Murad R."/>
            <person name="Mortazavi A."/>
        </authorList>
    </citation>
    <scope>NUCLEOTIDE SEQUENCE [LARGE SCALE GENOMIC DNA]</scope>
    <source>
        <strain evidence="1 2">ALL</strain>
    </source>
</reference>
<dbReference type="Gene3D" id="1.10.510.10">
    <property type="entry name" value="Transferase(Phosphotransferase) domain 1"/>
    <property type="match status" value="1"/>
</dbReference>
<comment type="caution">
    <text evidence="1">The sequence shown here is derived from an EMBL/GenBank/DDBJ whole genome shotgun (WGS) entry which is preliminary data.</text>
</comment>